<comment type="caution">
    <text evidence="3">The sequence shown here is derived from an EMBL/GenBank/DDBJ whole genome shotgun (WGS) entry which is preliminary data.</text>
</comment>
<keyword evidence="1" id="KW-0175">Coiled coil</keyword>
<evidence type="ECO:0008006" key="5">
    <source>
        <dbReference type="Google" id="ProtNLM"/>
    </source>
</evidence>
<proteinExistence type="predicted"/>
<feature type="coiled-coil region" evidence="1">
    <location>
        <begin position="473"/>
        <end position="503"/>
    </location>
</feature>
<evidence type="ECO:0000313" key="4">
    <source>
        <dbReference type="Proteomes" id="UP001151760"/>
    </source>
</evidence>
<feature type="region of interest" description="Disordered" evidence="2">
    <location>
        <begin position="144"/>
        <end position="167"/>
    </location>
</feature>
<reference evidence="3" key="1">
    <citation type="journal article" date="2022" name="Int. J. Mol. Sci.">
        <title>Draft Genome of Tanacetum Coccineum: Genomic Comparison of Closely Related Tanacetum-Family Plants.</title>
        <authorList>
            <person name="Yamashiro T."/>
            <person name="Shiraishi A."/>
            <person name="Nakayama K."/>
            <person name="Satake H."/>
        </authorList>
    </citation>
    <scope>NUCLEOTIDE SEQUENCE</scope>
</reference>
<keyword evidence="4" id="KW-1185">Reference proteome</keyword>
<sequence>MADLKFVDQHNMVAYLEKSDENAEFHQIVDFLSTCSINYALTVSPTIYASYIEQFWNTATSKTVNSVKQIHAIVDGKAVVISESSVRSDLLFNDEDGVTCLTNDEIFENLALMGYEQLLTKLTFQKGNITPLFAYMLVQNQAPEGEGSTIHPKSQPTPSTSQPNVSEPQIASLHIETSLTAAPQTEAYQTVVSQIVFHEAHIEKIPPSPTTYQRKRMTKKCKRIKKDTELPQTSVPLDHGADEAVHKEGVTVWQSQAPRNHGGTPAQTRSERVLEQPNEPPLSEGHTSGRGYTPRSDEGRMKLDELITLCIKLLKHVLDLEKEKDAQAVEILNLKKRVKNLERKKKSSISHPRRKYIHIETSSDDGLDEDDASKQGRRSDKIKPMFTDKDFEELDDHMENVEEETVDAATTGVSTAAVTINVEDSSRTVRHVRSITTLQHLPNVDPKDKGKGVLVEEEPVKIKRRDQGDLQIQADVELAQRLLEEELAELERRQKERVAQEEASMAALYEEYDTIQASIDADALFTTKL</sequence>
<dbReference type="Proteomes" id="UP001151760">
    <property type="component" value="Unassembled WGS sequence"/>
</dbReference>
<feature type="region of interest" description="Disordered" evidence="2">
    <location>
        <begin position="343"/>
        <end position="381"/>
    </location>
</feature>
<feature type="compositionally biased region" description="Acidic residues" evidence="2">
    <location>
        <begin position="362"/>
        <end position="371"/>
    </location>
</feature>
<protein>
    <recommendedName>
        <fullName evidence="5">Xylulose kinase-1</fullName>
    </recommendedName>
</protein>
<feature type="compositionally biased region" description="Basic and acidic residues" evidence="2">
    <location>
        <begin position="372"/>
        <end position="381"/>
    </location>
</feature>
<feature type="region of interest" description="Disordered" evidence="2">
    <location>
        <begin position="253"/>
        <end position="298"/>
    </location>
</feature>
<evidence type="ECO:0000313" key="3">
    <source>
        <dbReference type="EMBL" id="GJT32534.1"/>
    </source>
</evidence>
<reference evidence="3" key="2">
    <citation type="submission" date="2022-01" db="EMBL/GenBank/DDBJ databases">
        <authorList>
            <person name="Yamashiro T."/>
            <person name="Shiraishi A."/>
            <person name="Satake H."/>
            <person name="Nakayama K."/>
        </authorList>
    </citation>
    <scope>NUCLEOTIDE SEQUENCE</scope>
</reference>
<organism evidence="3 4">
    <name type="scientific">Tanacetum coccineum</name>
    <dbReference type="NCBI Taxonomy" id="301880"/>
    <lineage>
        <taxon>Eukaryota</taxon>
        <taxon>Viridiplantae</taxon>
        <taxon>Streptophyta</taxon>
        <taxon>Embryophyta</taxon>
        <taxon>Tracheophyta</taxon>
        <taxon>Spermatophyta</taxon>
        <taxon>Magnoliopsida</taxon>
        <taxon>eudicotyledons</taxon>
        <taxon>Gunneridae</taxon>
        <taxon>Pentapetalae</taxon>
        <taxon>asterids</taxon>
        <taxon>campanulids</taxon>
        <taxon>Asterales</taxon>
        <taxon>Asteraceae</taxon>
        <taxon>Asteroideae</taxon>
        <taxon>Anthemideae</taxon>
        <taxon>Anthemidinae</taxon>
        <taxon>Tanacetum</taxon>
    </lineage>
</organism>
<dbReference type="EMBL" id="BQNB010014801">
    <property type="protein sequence ID" value="GJT32534.1"/>
    <property type="molecule type" value="Genomic_DNA"/>
</dbReference>
<feature type="compositionally biased region" description="Basic residues" evidence="2">
    <location>
        <begin position="343"/>
        <end position="356"/>
    </location>
</feature>
<name>A0ABQ5D603_9ASTR</name>
<feature type="compositionally biased region" description="Low complexity" evidence="2">
    <location>
        <begin position="154"/>
        <end position="163"/>
    </location>
</feature>
<gene>
    <name evidence="3" type="ORF">Tco_0922953</name>
</gene>
<evidence type="ECO:0000256" key="1">
    <source>
        <dbReference type="SAM" id="Coils"/>
    </source>
</evidence>
<accession>A0ABQ5D603</accession>
<evidence type="ECO:0000256" key="2">
    <source>
        <dbReference type="SAM" id="MobiDB-lite"/>
    </source>
</evidence>